<dbReference type="SUPFAM" id="SSF46689">
    <property type="entry name" value="Homeodomain-like"/>
    <property type="match status" value="1"/>
</dbReference>
<evidence type="ECO:0000256" key="1">
    <source>
        <dbReference type="ARBA" id="ARBA00023125"/>
    </source>
</evidence>
<organism evidence="4 5">
    <name type="scientific">Nocardioides albertanoniae</name>
    <dbReference type="NCBI Taxonomy" id="1175486"/>
    <lineage>
        <taxon>Bacteria</taxon>
        <taxon>Bacillati</taxon>
        <taxon>Actinomycetota</taxon>
        <taxon>Actinomycetes</taxon>
        <taxon>Propionibacteriales</taxon>
        <taxon>Nocardioidaceae</taxon>
        <taxon>Nocardioides</taxon>
    </lineage>
</organism>
<dbReference type="SUPFAM" id="SSF48498">
    <property type="entry name" value="Tetracyclin repressor-like, C-terminal domain"/>
    <property type="match status" value="1"/>
</dbReference>
<feature type="DNA-binding region" description="H-T-H motif" evidence="2">
    <location>
        <begin position="32"/>
        <end position="51"/>
    </location>
</feature>
<dbReference type="PANTHER" id="PTHR30055">
    <property type="entry name" value="HTH-TYPE TRANSCRIPTIONAL REGULATOR RUTR"/>
    <property type="match status" value="1"/>
</dbReference>
<keyword evidence="5" id="KW-1185">Reference proteome</keyword>
<dbReference type="InterPro" id="IPR036271">
    <property type="entry name" value="Tet_transcr_reg_TetR-rel_C_sf"/>
</dbReference>
<dbReference type="GO" id="GO:0000976">
    <property type="term" value="F:transcription cis-regulatory region binding"/>
    <property type="evidence" value="ECO:0007669"/>
    <property type="project" value="TreeGrafter"/>
</dbReference>
<dbReference type="PANTHER" id="PTHR30055:SF153">
    <property type="entry name" value="HTH-TYPE TRANSCRIPTIONAL REPRESSOR RV3405C"/>
    <property type="match status" value="1"/>
</dbReference>
<dbReference type="InterPro" id="IPR009057">
    <property type="entry name" value="Homeodomain-like_sf"/>
</dbReference>
<dbReference type="EMBL" id="VFOV01000001">
    <property type="protein sequence ID" value="TQL67382.1"/>
    <property type="molecule type" value="Genomic_DNA"/>
</dbReference>
<evidence type="ECO:0000313" key="5">
    <source>
        <dbReference type="Proteomes" id="UP000320209"/>
    </source>
</evidence>
<dbReference type="Gene3D" id="1.10.357.10">
    <property type="entry name" value="Tetracycline Repressor, domain 2"/>
    <property type="match status" value="1"/>
</dbReference>
<dbReference type="Gene3D" id="1.10.10.60">
    <property type="entry name" value="Homeodomain-like"/>
    <property type="match status" value="1"/>
</dbReference>
<dbReference type="Proteomes" id="UP000320209">
    <property type="component" value="Unassembled WGS sequence"/>
</dbReference>
<proteinExistence type="predicted"/>
<dbReference type="AlphaFoldDB" id="A0A543A473"/>
<dbReference type="GO" id="GO:0003700">
    <property type="term" value="F:DNA-binding transcription factor activity"/>
    <property type="evidence" value="ECO:0007669"/>
    <property type="project" value="TreeGrafter"/>
</dbReference>
<gene>
    <name evidence="4" type="ORF">FB381_1258</name>
</gene>
<sequence length="196" mass="21858">MTSGRNKQPSTAERLITAARECVIAVGWRRTTLTDVANRAGVSRMTVYRTYPDMTTLFADLMTQEWLQVVSEVLPADADPRGPEQFATAITGTVSAVRRNELFRRAIDLDPEWLLPYLFVRRGRSQDAVLELLATELARAQQDGSIRSGDPAQLARTIVLAAHGHVLSIATMTDEDISTDSLDRELTELVRRYLTP</sequence>
<dbReference type="InterPro" id="IPR001647">
    <property type="entry name" value="HTH_TetR"/>
</dbReference>
<evidence type="ECO:0000259" key="3">
    <source>
        <dbReference type="PROSITE" id="PS50977"/>
    </source>
</evidence>
<keyword evidence="1 2" id="KW-0238">DNA-binding</keyword>
<accession>A0A543A473</accession>
<protein>
    <submittedName>
        <fullName evidence="4">TetR family transcriptional regulator</fullName>
    </submittedName>
</protein>
<name>A0A543A473_9ACTN</name>
<feature type="domain" description="HTH tetR-type" evidence="3">
    <location>
        <begin position="9"/>
        <end position="69"/>
    </location>
</feature>
<evidence type="ECO:0000313" key="4">
    <source>
        <dbReference type="EMBL" id="TQL67382.1"/>
    </source>
</evidence>
<dbReference type="PROSITE" id="PS50977">
    <property type="entry name" value="HTH_TETR_2"/>
    <property type="match status" value="1"/>
</dbReference>
<dbReference type="RefSeq" id="WP_141779490.1">
    <property type="nucleotide sequence ID" value="NZ_VFOV01000001.1"/>
</dbReference>
<dbReference type="OrthoDB" id="6077212at2"/>
<evidence type="ECO:0000256" key="2">
    <source>
        <dbReference type="PROSITE-ProRule" id="PRU00335"/>
    </source>
</evidence>
<dbReference type="Pfam" id="PF00440">
    <property type="entry name" value="TetR_N"/>
    <property type="match status" value="1"/>
</dbReference>
<dbReference type="InterPro" id="IPR050109">
    <property type="entry name" value="HTH-type_TetR-like_transc_reg"/>
</dbReference>
<comment type="caution">
    <text evidence="4">The sequence shown here is derived from an EMBL/GenBank/DDBJ whole genome shotgun (WGS) entry which is preliminary data.</text>
</comment>
<reference evidence="4 5" key="1">
    <citation type="submission" date="2019-06" db="EMBL/GenBank/DDBJ databases">
        <title>Sequencing the genomes of 1000 actinobacteria strains.</title>
        <authorList>
            <person name="Klenk H.-P."/>
        </authorList>
    </citation>
    <scope>NUCLEOTIDE SEQUENCE [LARGE SCALE GENOMIC DNA]</scope>
    <source>
        <strain evidence="4 5">DSM 25218</strain>
    </source>
</reference>